<proteinExistence type="predicted"/>
<keyword evidence="3 6" id="KW-0812">Transmembrane</keyword>
<comment type="subcellular location">
    <subcellularLocation>
        <location evidence="1">Cell membrane</location>
        <topology evidence="1">Multi-pass membrane protein</topology>
    </subcellularLocation>
</comment>
<feature type="transmembrane region" description="Helical" evidence="6">
    <location>
        <begin position="78"/>
        <end position="100"/>
    </location>
</feature>
<dbReference type="Gene3D" id="1.20.1250.20">
    <property type="entry name" value="MFS general substrate transporter like domains"/>
    <property type="match status" value="1"/>
</dbReference>
<gene>
    <name evidence="8" type="ORF">SAMN02745753_04107</name>
</gene>
<keyword evidence="2" id="KW-1003">Cell membrane</keyword>
<feature type="transmembrane region" description="Helical" evidence="6">
    <location>
        <begin position="359"/>
        <end position="380"/>
    </location>
</feature>
<evidence type="ECO:0000256" key="5">
    <source>
        <dbReference type="ARBA" id="ARBA00023136"/>
    </source>
</evidence>
<keyword evidence="4 6" id="KW-1133">Transmembrane helix</keyword>
<keyword evidence="9" id="KW-1185">Reference proteome</keyword>
<keyword evidence="5 6" id="KW-0472">Membrane</keyword>
<dbReference type="SUPFAM" id="SSF103473">
    <property type="entry name" value="MFS general substrate transporter"/>
    <property type="match status" value="1"/>
</dbReference>
<dbReference type="OrthoDB" id="9788453at2"/>
<reference evidence="9" key="1">
    <citation type="submission" date="2016-11" db="EMBL/GenBank/DDBJ databases">
        <authorList>
            <person name="Varghese N."/>
            <person name="Submissions S."/>
        </authorList>
    </citation>
    <scope>NUCLEOTIDE SEQUENCE [LARGE SCALE GENOMIC DNA]</scope>
    <source>
        <strain evidence="9">DSM 16579</strain>
    </source>
</reference>
<accession>A0A1M5KRT0</accession>
<name>A0A1M5KRT0_9GAMM</name>
<sequence>MRTPLPISVYMLSFGIFIMISCELQVLGMMEQLAAALTISIAQAGYLVSIFAASMAIGGPILAILVSRLAVKKTLMMLYIIFILGELLGGFSNTFSQLVIARSITGMVSGAFFGVSIGLSARLVNSDSKLKAISTVLAGIMLGTIIGLPLAKVVSEYSNWQTSFFLVVGLASISALLTHLTLPDLSPEPPQPLRKELGAIFDTRLWWVFCTSFCIIGAVYAPFSYIVPILNETSGISQNSITLILFAYGGIMLIGNNLVAKMAAKNTKRTLVIGISFLIVNLCIFALFNDYHWLAITCTLLLGLCGVSLNPAMVSRLMELPQGGRAFINTLHASMITLGIMFGSFTAGIALSFGYQLTITIWVGAAIAFFGLLILTFSPINTHTLSK</sequence>
<feature type="transmembrane region" description="Helical" evidence="6">
    <location>
        <begin position="271"/>
        <end position="288"/>
    </location>
</feature>
<evidence type="ECO:0000256" key="3">
    <source>
        <dbReference type="ARBA" id="ARBA00022692"/>
    </source>
</evidence>
<dbReference type="EMBL" id="FQVF01000024">
    <property type="protein sequence ID" value="SHG55390.1"/>
    <property type="molecule type" value="Genomic_DNA"/>
</dbReference>
<feature type="transmembrane region" description="Helical" evidence="6">
    <location>
        <begin position="106"/>
        <end position="125"/>
    </location>
</feature>
<feature type="transmembrane region" description="Helical" evidence="6">
    <location>
        <begin position="205"/>
        <end position="227"/>
    </location>
</feature>
<protein>
    <submittedName>
        <fullName evidence="8">Predicted arabinose efflux permease, MFS family</fullName>
    </submittedName>
</protein>
<dbReference type="PANTHER" id="PTHR43124">
    <property type="entry name" value="PURINE EFFLUX PUMP PBUE"/>
    <property type="match status" value="1"/>
</dbReference>
<evidence type="ECO:0000256" key="6">
    <source>
        <dbReference type="SAM" id="Phobius"/>
    </source>
</evidence>
<dbReference type="Proteomes" id="UP000184517">
    <property type="component" value="Unassembled WGS sequence"/>
</dbReference>
<dbReference type="PROSITE" id="PS51257">
    <property type="entry name" value="PROKAR_LIPOPROTEIN"/>
    <property type="match status" value="1"/>
</dbReference>
<feature type="transmembrane region" description="Helical" evidence="6">
    <location>
        <begin position="132"/>
        <end position="151"/>
    </location>
</feature>
<dbReference type="PROSITE" id="PS50850">
    <property type="entry name" value="MFS"/>
    <property type="match status" value="1"/>
</dbReference>
<evidence type="ECO:0000313" key="8">
    <source>
        <dbReference type="EMBL" id="SHG55390.1"/>
    </source>
</evidence>
<evidence type="ECO:0000313" key="9">
    <source>
        <dbReference type="Proteomes" id="UP000184517"/>
    </source>
</evidence>
<feature type="transmembrane region" description="Helical" evidence="6">
    <location>
        <begin position="326"/>
        <end position="353"/>
    </location>
</feature>
<feature type="transmembrane region" description="Helical" evidence="6">
    <location>
        <begin position="7"/>
        <end position="27"/>
    </location>
</feature>
<evidence type="ECO:0000256" key="2">
    <source>
        <dbReference type="ARBA" id="ARBA00022475"/>
    </source>
</evidence>
<feature type="transmembrane region" description="Helical" evidence="6">
    <location>
        <begin position="163"/>
        <end position="185"/>
    </location>
</feature>
<feature type="transmembrane region" description="Helical" evidence="6">
    <location>
        <begin position="33"/>
        <end position="66"/>
    </location>
</feature>
<feature type="transmembrane region" description="Helical" evidence="6">
    <location>
        <begin position="239"/>
        <end position="259"/>
    </location>
</feature>
<dbReference type="InterPro" id="IPR011701">
    <property type="entry name" value="MFS"/>
</dbReference>
<dbReference type="AlphaFoldDB" id="A0A1M5KRT0"/>
<feature type="transmembrane region" description="Helical" evidence="6">
    <location>
        <begin position="294"/>
        <end position="314"/>
    </location>
</feature>
<evidence type="ECO:0000259" key="7">
    <source>
        <dbReference type="PROSITE" id="PS50850"/>
    </source>
</evidence>
<dbReference type="InterPro" id="IPR020846">
    <property type="entry name" value="MFS_dom"/>
</dbReference>
<evidence type="ECO:0000256" key="1">
    <source>
        <dbReference type="ARBA" id="ARBA00004651"/>
    </source>
</evidence>
<dbReference type="CDD" id="cd17324">
    <property type="entry name" value="MFS_NepI_like"/>
    <property type="match status" value="1"/>
</dbReference>
<dbReference type="RefSeq" id="WP_072841671.1">
    <property type="nucleotide sequence ID" value="NZ_FQVF01000024.1"/>
</dbReference>
<dbReference type="GO" id="GO:0022857">
    <property type="term" value="F:transmembrane transporter activity"/>
    <property type="evidence" value="ECO:0007669"/>
    <property type="project" value="InterPro"/>
</dbReference>
<dbReference type="Pfam" id="PF07690">
    <property type="entry name" value="MFS_1"/>
    <property type="match status" value="1"/>
</dbReference>
<dbReference type="STRING" id="1122206.SAMN02745753_04107"/>
<dbReference type="InterPro" id="IPR036259">
    <property type="entry name" value="MFS_trans_sf"/>
</dbReference>
<dbReference type="PANTHER" id="PTHR43124:SF8">
    <property type="entry name" value="INNER MEMBRANE TRANSPORT PROTEIN YDHP"/>
    <property type="match status" value="1"/>
</dbReference>
<feature type="domain" description="Major facilitator superfamily (MFS) profile" evidence="7">
    <location>
        <begin position="1"/>
        <end position="383"/>
    </location>
</feature>
<organism evidence="8 9">
    <name type="scientific">Marinomonas polaris DSM 16579</name>
    <dbReference type="NCBI Taxonomy" id="1122206"/>
    <lineage>
        <taxon>Bacteria</taxon>
        <taxon>Pseudomonadati</taxon>
        <taxon>Pseudomonadota</taxon>
        <taxon>Gammaproteobacteria</taxon>
        <taxon>Oceanospirillales</taxon>
        <taxon>Oceanospirillaceae</taxon>
        <taxon>Marinomonas</taxon>
    </lineage>
</organism>
<dbReference type="InterPro" id="IPR050189">
    <property type="entry name" value="MFS_Efflux_Transporters"/>
</dbReference>
<evidence type="ECO:0000256" key="4">
    <source>
        <dbReference type="ARBA" id="ARBA00022989"/>
    </source>
</evidence>
<dbReference type="GO" id="GO:0005886">
    <property type="term" value="C:plasma membrane"/>
    <property type="evidence" value="ECO:0007669"/>
    <property type="project" value="UniProtKB-SubCell"/>
</dbReference>